<gene>
    <name evidence="1" type="ORF">B0I18_11476</name>
</gene>
<dbReference type="RefSeq" id="WP_106525222.1">
    <property type="nucleotide sequence ID" value="NZ_PYGD01000014.1"/>
</dbReference>
<dbReference type="Proteomes" id="UP000240572">
    <property type="component" value="Unassembled WGS sequence"/>
</dbReference>
<organism evidence="1 2">
    <name type="scientific">Taibaiella chishuiensis</name>
    <dbReference type="NCBI Taxonomy" id="1434707"/>
    <lineage>
        <taxon>Bacteria</taxon>
        <taxon>Pseudomonadati</taxon>
        <taxon>Bacteroidota</taxon>
        <taxon>Chitinophagia</taxon>
        <taxon>Chitinophagales</taxon>
        <taxon>Chitinophagaceae</taxon>
        <taxon>Taibaiella</taxon>
    </lineage>
</organism>
<comment type="caution">
    <text evidence="1">The sequence shown here is derived from an EMBL/GenBank/DDBJ whole genome shotgun (WGS) entry which is preliminary data.</text>
</comment>
<reference evidence="1 2" key="1">
    <citation type="submission" date="2018-03" db="EMBL/GenBank/DDBJ databases">
        <title>Genomic Encyclopedia of Type Strains, Phase III (KMG-III): the genomes of soil and plant-associated and newly described type strains.</title>
        <authorList>
            <person name="Whitman W."/>
        </authorList>
    </citation>
    <scope>NUCLEOTIDE SEQUENCE [LARGE SCALE GENOMIC DNA]</scope>
    <source>
        <strain evidence="1 2">CGMCC 1.12700</strain>
    </source>
</reference>
<accession>A0A2P8CV59</accession>
<dbReference type="EMBL" id="PYGD01000014">
    <property type="protein sequence ID" value="PSK88864.1"/>
    <property type="molecule type" value="Genomic_DNA"/>
</dbReference>
<sequence>MRYLTYFTTDNQRIDIKSNWLGEEKIYHNGKLVSSQQSILGSYHSFSVIEHDEPADYQVRIGIRWPARMGFDIYRNGRALLLS</sequence>
<dbReference type="OrthoDB" id="1492845at2"/>
<protein>
    <submittedName>
        <fullName evidence="1">Uncharacterized protein</fullName>
    </submittedName>
</protein>
<evidence type="ECO:0000313" key="1">
    <source>
        <dbReference type="EMBL" id="PSK88864.1"/>
    </source>
</evidence>
<name>A0A2P8CV59_9BACT</name>
<dbReference type="AlphaFoldDB" id="A0A2P8CV59"/>
<keyword evidence="2" id="KW-1185">Reference proteome</keyword>
<evidence type="ECO:0000313" key="2">
    <source>
        <dbReference type="Proteomes" id="UP000240572"/>
    </source>
</evidence>
<proteinExistence type="predicted"/>